<evidence type="ECO:0000313" key="3">
    <source>
        <dbReference type="EMBL" id="GFR41198.1"/>
    </source>
</evidence>
<protein>
    <recommendedName>
        <fullName evidence="2">Mon2/Sec7/BIG1-like dimerisation and cyclophilin-binding domain-containing protein</fullName>
    </recommendedName>
</protein>
<dbReference type="Proteomes" id="UP001054857">
    <property type="component" value="Unassembled WGS sequence"/>
</dbReference>
<proteinExistence type="predicted"/>
<evidence type="ECO:0000256" key="1">
    <source>
        <dbReference type="SAM" id="MobiDB-lite"/>
    </source>
</evidence>
<feature type="non-terminal residue" evidence="3">
    <location>
        <position position="383"/>
    </location>
</feature>
<comment type="caution">
    <text evidence="3">The sequence shown here is derived from an EMBL/GenBank/DDBJ whole genome shotgun (WGS) entry which is preliminary data.</text>
</comment>
<sequence length="383" mass="38882">MQSSQPDRAFDVFVKRTLSTIQKESWGRSKECKELREQCQNVLNLLHDHEQGHLQYAGSLAVAVLDPLYLACANANPRILDAALGCLHKLVAHAWLQGESSSGGQPSDADVVSRVIRTVVRCGEGAAAEGMQLSVIRALLTFTTAEHFVAHGDCLLAAVRMVFNLALGAEDDVIKRTASNALLQMLNTITKRVTAYQIYGSSSAATSRRSSLDGCSSSHNLGAAGGVGGTGYGYSRQLSVCSTPPGAPGGAAGGTSGHGTAGGAAPVTTQVSAQLHASAGPSVELQRATEAALAAAAAAAAARWAAAGEQRQPSTTAGGGISRSMSGQSLHRDAELDGAAAAEGGREGAAGGGEASRTAQLATLAEQRDLAGLEAALGAAASL</sequence>
<dbReference type="Pfam" id="PF16213">
    <property type="entry name" value="DCB"/>
    <property type="match status" value="1"/>
</dbReference>
<dbReference type="AlphaFoldDB" id="A0AAD3DIA8"/>
<evidence type="ECO:0000313" key="4">
    <source>
        <dbReference type="Proteomes" id="UP001054857"/>
    </source>
</evidence>
<evidence type="ECO:0000259" key="2">
    <source>
        <dbReference type="Pfam" id="PF16213"/>
    </source>
</evidence>
<dbReference type="InterPro" id="IPR032629">
    <property type="entry name" value="DCB_dom"/>
</dbReference>
<accession>A0AAD3DIA8</accession>
<gene>
    <name evidence="3" type="ORF">Agub_g1868</name>
</gene>
<organism evidence="3 4">
    <name type="scientific">Astrephomene gubernaculifera</name>
    <dbReference type="NCBI Taxonomy" id="47775"/>
    <lineage>
        <taxon>Eukaryota</taxon>
        <taxon>Viridiplantae</taxon>
        <taxon>Chlorophyta</taxon>
        <taxon>core chlorophytes</taxon>
        <taxon>Chlorophyceae</taxon>
        <taxon>CS clade</taxon>
        <taxon>Chlamydomonadales</taxon>
        <taxon>Astrephomenaceae</taxon>
        <taxon>Astrephomene</taxon>
    </lineage>
</organism>
<feature type="compositionally biased region" description="Gly residues" evidence="1">
    <location>
        <begin position="248"/>
        <end position="262"/>
    </location>
</feature>
<name>A0AAD3DIA8_9CHLO</name>
<dbReference type="EMBL" id="BMAR01000001">
    <property type="protein sequence ID" value="GFR41198.1"/>
    <property type="molecule type" value="Genomic_DNA"/>
</dbReference>
<keyword evidence="4" id="KW-1185">Reference proteome</keyword>
<feature type="region of interest" description="Disordered" evidence="1">
    <location>
        <begin position="244"/>
        <end position="265"/>
    </location>
</feature>
<feature type="region of interest" description="Disordered" evidence="1">
    <location>
        <begin position="307"/>
        <end position="357"/>
    </location>
</feature>
<feature type="domain" description="Mon2/Sec7/BIG1-like dimerisation and cyclophilin-binding" evidence="2">
    <location>
        <begin position="13"/>
        <end position="195"/>
    </location>
</feature>
<reference evidence="3 4" key="1">
    <citation type="journal article" date="2021" name="Sci. Rep.">
        <title>Genome sequencing of the multicellular alga Astrephomene provides insights into convergent evolution of germ-soma differentiation.</title>
        <authorList>
            <person name="Yamashita S."/>
            <person name="Yamamoto K."/>
            <person name="Matsuzaki R."/>
            <person name="Suzuki S."/>
            <person name="Yamaguchi H."/>
            <person name="Hirooka S."/>
            <person name="Minakuchi Y."/>
            <person name="Miyagishima S."/>
            <person name="Kawachi M."/>
            <person name="Toyoda A."/>
            <person name="Nozaki H."/>
        </authorList>
    </citation>
    <scope>NUCLEOTIDE SEQUENCE [LARGE SCALE GENOMIC DNA]</scope>
    <source>
        <strain evidence="3 4">NIES-4017</strain>
    </source>
</reference>